<gene>
    <name evidence="1" type="ORF">FY528_14630</name>
</gene>
<keyword evidence="2" id="KW-1185">Reference proteome</keyword>
<dbReference type="EMBL" id="VTHL01000016">
    <property type="protein sequence ID" value="TYZ07595.1"/>
    <property type="molecule type" value="Genomic_DNA"/>
</dbReference>
<evidence type="ECO:0000313" key="1">
    <source>
        <dbReference type="EMBL" id="TYZ07595.1"/>
    </source>
</evidence>
<dbReference type="RefSeq" id="WP_149071778.1">
    <property type="nucleotide sequence ID" value="NZ_VTHL01000016.1"/>
</dbReference>
<proteinExistence type="predicted"/>
<protein>
    <submittedName>
        <fullName evidence="1">Uncharacterized protein</fullName>
    </submittedName>
</protein>
<reference evidence="1 2" key="1">
    <citation type="submission" date="2019-08" db="EMBL/GenBank/DDBJ databases">
        <authorList>
            <person name="Seo M.-J."/>
        </authorList>
    </citation>
    <scope>NUCLEOTIDE SEQUENCE [LARGE SCALE GENOMIC DNA]</scope>
    <source>
        <strain evidence="1 2">KIGAM108</strain>
    </source>
</reference>
<dbReference type="AlphaFoldDB" id="A0A5D6UX39"/>
<comment type="caution">
    <text evidence="1">The sequence shown here is derived from an EMBL/GenBank/DDBJ whole genome shotgun (WGS) entry which is preliminary data.</text>
</comment>
<dbReference type="Proteomes" id="UP000322791">
    <property type="component" value="Unassembled WGS sequence"/>
</dbReference>
<organism evidence="1 2">
    <name type="scientific">Hymenobacter lutimineralis</name>
    <dbReference type="NCBI Taxonomy" id="2606448"/>
    <lineage>
        <taxon>Bacteria</taxon>
        <taxon>Pseudomonadati</taxon>
        <taxon>Bacteroidota</taxon>
        <taxon>Cytophagia</taxon>
        <taxon>Cytophagales</taxon>
        <taxon>Hymenobacteraceae</taxon>
        <taxon>Hymenobacter</taxon>
    </lineage>
</organism>
<accession>A0A5D6UX39</accession>
<sequence>MLERYFAHFGDRAILERVPDDYEIYPRLGGQDGSEPVLPVGSLTEVLRIGVEHPKYGFTHYTYTNDGLRSDLHRVHVRFTPDGKVIFGIAMADTGEGSYACACQIRDEMILVTQAHKAFIGYKYPPSNDEAEFDADMIMWQNIGDA</sequence>
<evidence type="ECO:0000313" key="2">
    <source>
        <dbReference type="Proteomes" id="UP000322791"/>
    </source>
</evidence>
<name>A0A5D6UX39_9BACT</name>